<keyword evidence="2" id="KW-1185">Reference proteome</keyword>
<dbReference type="EMBL" id="LQPK01000017">
    <property type="protein sequence ID" value="ORW30604.1"/>
    <property type="molecule type" value="Genomic_DNA"/>
</dbReference>
<protein>
    <recommendedName>
        <fullName evidence="3">Alpha/beta hydrolase</fullName>
    </recommendedName>
</protein>
<reference evidence="1 2" key="1">
    <citation type="journal article" date="2015" name="Emerg. Microbes Infect.">
        <title>Characterization of 17 strains belonging to the Mycobacterium simiae complex and description of Mycobacterium paraense sp. nov.</title>
        <authorList>
            <person name="Fusco da Costa A.R."/>
            <person name="Fedrizzi T."/>
            <person name="Lopes M.L."/>
            <person name="Pecorari M."/>
            <person name="Oliveira da Costa W.L."/>
            <person name="Giacobazzi E."/>
            <person name="da Costa Bahia J.R."/>
            <person name="De Sanctis V."/>
            <person name="Batista Lima K.V."/>
            <person name="Bertorelli R."/>
            <person name="Grottola A."/>
            <person name="Fabio A."/>
            <person name="Mariottini A."/>
            <person name="Ferretti P."/>
            <person name="Di Leva F."/>
            <person name="Fregni Serpini G."/>
            <person name="Tagliazucchi S."/>
            <person name="Rumpianesi F."/>
            <person name="Jousson O."/>
            <person name="Segata N."/>
            <person name="Tortoli E."/>
        </authorList>
    </citation>
    <scope>NUCLEOTIDE SEQUENCE [LARGE SCALE GENOMIC DNA]</scope>
    <source>
        <strain evidence="1 2">FI-07156</strain>
    </source>
</reference>
<proteinExistence type="predicted"/>
<dbReference type="Proteomes" id="UP000193801">
    <property type="component" value="Unassembled WGS sequence"/>
</dbReference>
<organism evidence="1 2">
    <name type="scientific">Mycobacterium paraense</name>
    <dbReference type="NCBI Taxonomy" id="767916"/>
    <lineage>
        <taxon>Bacteria</taxon>
        <taxon>Bacillati</taxon>
        <taxon>Actinomycetota</taxon>
        <taxon>Actinomycetes</taxon>
        <taxon>Mycobacteriales</taxon>
        <taxon>Mycobacteriaceae</taxon>
        <taxon>Mycobacterium</taxon>
        <taxon>Mycobacterium simiae complex</taxon>
    </lineage>
</organism>
<comment type="caution">
    <text evidence="1">The sequence shown here is derived from an EMBL/GenBank/DDBJ whole genome shotgun (WGS) entry which is preliminary data.</text>
</comment>
<evidence type="ECO:0000313" key="1">
    <source>
        <dbReference type="EMBL" id="ORW30604.1"/>
    </source>
</evidence>
<sequence>MATIVLVHGIAQEQSNAKALESIWTPALARGVANSGNQQLADRIGSDKSDGIEARMAFYGGLFAVDGVQGDAVDLDTERLPAELEDLTERLAITWLEAAASSAADPDDRRQAQHDLAVIRGEVVGEVQGLPGKVGRPALRALAGQRWFAPFGFGLASRFVWKSLTQVTRYLTDDHIRTSAQNYVLELIGPETRMVVGHSLGSVVAYQALHRAYEGRLSGNQQLTLITLGSPLGLQNIIYDCLPPPVQGVPPATNRWENLAAEDDLVAAELDLTDLFPPLPGSPVKVCNHLVDTGSQPHEVTHYLIEPPAGRIVGESLAGI</sequence>
<accession>A0ABX3VLU6</accession>
<evidence type="ECO:0008006" key="3">
    <source>
        <dbReference type="Google" id="ProtNLM"/>
    </source>
</evidence>
<name>A0ABX3VLU6_9MYCO</name>
<gene>
    <name evidence="1" type="ORF">AWB91_20285</name>
</gene>
<dbReference type="RefSeq" id="WP_085101285.1">
    <property type="nucleotide sequence ID" value="NZ_LQPK01000017.1"/>
</dbReference>
<dbReference type="SUPFAM" id="SSF53474">
    <property type="entry name" value="alpha/beta-Hydrolases"/>
    <property type="match status" value="1"/>
</dbReference>
<evidence type="ECO:0000313" key="2">
    <source>
        <dbReference type="Proteomes" id="UP000193801"/>
    </source>
</evidence>
<dbReference type="InterPro" id="IPR029058">
    <property type="entry name" value="AB_hydrolase_fold"/>
</dbReference>